<keyword evidence="3" id="KW-1185">Reference proteome</keyword>
<feature type="region of interest" description="Disordered" evidence="1">
    <location>
        <begin position="188"/>
        <end position="215"/>
    </location>
</feature>
<reference evidence="2" key="1">
    <citation type="submission" date="2022-06" db="EMBL/GenBank/DDBJ databases">
        <title>Genome Sequence of Candolleomyces eurysporus.</title>
        <authorList>
            <person name="Buettner E."/>
        </authorList>
    </citation>
    <scope>NUCLEOTIDE SEQUENCE</scope>
    <source>
        <strain evidence="2">VTCC 930004</strain>
    </source>
</reference>
<sequence length="215" mass="24921">MPLELTPASYRKTYSFEEFPSYGCSMEAPVYFLGWLISLPRAVFRIRLKSLLSYREQVLKPRWVELGYATDENTQDGVAVPEVTVFGCNFLLIIVGVNWKRIVDASKRPEVRERILRQTWSLFDLDPKYATAEKLKWFASPAPRNIMKLPNLYPVIYKEDEGATLPGFVTEVIYETWMERIKSYPGQSRIQIENQEESEKKQDGSEPSEAAEVHK</sequence>
<name>A0A9W8M9Y3_9AGAR</name>
<dbReference type="AlphaFoldDB" id="A0A9W8M9Y3"/>
<dbReference type="Proteomes" id="UP001140091">
    <property type="component" value="Unassembled WGS sequence"/>
</dbReference>
<protein>
    <submittedName>
        <fullName evidence="2">Uncharacterized protein</fullName>
    </submittedName>
</protein>
<evidence type="ECO:0000313" key="2">
    <source>
        <dbReference type="EMBL" id="KAJ2922716.1"/>
    </source>
</evidence>
<gene>
    <name evidence="2" type="ORF">H1R20_g14342</name>
</gene>
<feature type="non-terminal residue" evidence="2">
    <location>
        <position position="1"/>
    </location>
</feature>
<evidence type="ECO:0000256" key="1">
    <source>
        <dbReference type="SAM" id="MobiDB-lite"/>
    </source>
</evidence>
<dbReference type="OrthoDB" id="10561778at2759"/>
<organism evidence="2 3">
    <name type="scientific">Candolleomyces eurysporus</name>
    <dbReference type="NCBI Taxonomy" id="2828524"/>
    <lineage>
        <taxon>Eukaryota</taxon>
        <taxon>Fungi</taxon>
        <taxon>Dikarya</taxon>
        <taxon>Basidiomycota</taxon>
        <taxon>Agaricomycotina</taxon>
        <taxon>Agaricomycetes</taxon>
        <taxon>Agaricomycetidae</taxon>
        <taxon>Agaricales</taxon>
        <taxon>Agaricineae</taxon>
        <taxon>Psathyrellaceae</taxon>
        <taxon>Candolleomyces</taxon>
    </lineage>
</organism>
<dbReference type="EMBL" id="JANBPK010001477">
    <property type="protein sequence ID" value="KAJ2922716.1"/>
    <property type="molecule type" value="Genomic_DNA"/>
</dbReference>
<accession>A0A9W8M9Y3</accession>
<comment type="caution">
    <text evidence="2">The sequence shown here is derived from an EMBL/GenBank/DDBJ whole genome shotgun (WGS) entry which is preliminary data.</text>
</comment>
<proteinExistence type="predicted"/>
<evidence type="ECO:0000313" key="3">
    <source>
        <dbReference type="Proteomes" id="UP001140091"/>
    </source>
</evidence>